<protein>
    <submittedName>
        <fullName evidence="1">Uncharacterized protein</fullName>
    </submittedName>
</protein>
<reference evidence="1 2" key="1">
    <citation type="submission" date="2018-04" db="EMBL/GenBank/DDBJ databases">
        <title>Thalassorhabdus spongiae gen. nov., sp. nov., isolated from a marine sponge in South-West Iceland.</title>
        <authorList>
            <person name="Knobloch S."/>
            <person name="Daussin A."/>
            <person name="Johannsson R."/>
            <person name="Marteinsson V.T."/>
        </authorList>
    </citation>
    <scope>NUCLEOTIDE SEQUENCE [LARGE SCALE GENOMIC DNA]</scope>
    <source>
        <strain evidence="1 2">Hp12</strain>
    </source>
</reference>
<dbReference type="Proteomes" id="UP000244906">
    <property type="component" value="Unassembled WGS sequence"/>
</dbReference>
<keyword evidence="2" id="KW-1185">Reference proteome</keyword>
<dbReference type="EMBL" id="QDDL01000001">
    <property type="protein sequence ID" value="PVZ72404.1"/>
    <property type="molecule type" value="Genomic_DNA"/>
</dbReference>
<name>A0A2V1GZC8_9GAMM</name>
<gene>
    <name evidence="1" type="ORF">DC094_05200</name>
</gene>
<comment type="caution">
    <text evidence="1">The sequence shown here is derived from an EMBL/GenBank/DDBJ whole genome shotgun (WGS) entry which is preliminary data.</text>
</comment>
<accession>A0A2V1GZC8</accession>
<evidence type="ECO:0000313" key="1">
    <source>
        <dbReference type="EMBL" id="PVZ72404.1"/>
    </source>
</evidence>
<dbReference type="AlphaFoldDB" id="A0A2V1GZC8"/>
<proteinExistence type="predicted"/>
<organism evidence="1 2">
    <name type="scientific">Pelagibaculum spongiae</name>
    <dbReference type="NCBI Taxonomy" id="2080658"/>
    <lineage>
        <taxon>Bacteria</taxon>
        <taxon>Pseudomonadati</taxon>
        <taxon>Pseudomonadota</taxon>
        <taxon>Gammaproteobacteria</taxon>
        <taxon>Oceanospirillales</taxon>
        <taxon>Pelagibaculum</taxon>
    </lineage>
</organism>
<dbReference type="PROSITE" id="PS51257">
    <property type="entry name" value="PROKAR_LIPOPROTEIN"/>
    <property type="match status" value="1"/>
</dbReference>
<evidence type="ECO:0000313" key="2">
    <source>
        <dbReference type="Proteomes" id="UP000244906"/>
    </source>
</evidence>
<sequence>MKKIILLLILTFSFVGCQNDQFESIDLVKESIDGSAWQDSLVEVGSKEPNSARYATPVPVHGLVTLGDQNARGNFRLNWSQDLTDMTILVVLLDGTIWFGEGHDSRNVRNVRGSDVIHGVYFTGIGDEGIRISGEVLLQGRRDELVRNADIYADLGVDNLADAVGDEFYIYYYDTSTYIKFSNGFVRSYVNYAYDVHDNYVYGCIENTAYTTRLGVYRIEYGTIVWTLDEEDQPDISVFEIDIPNGYYPGKYRVPADTNTTYRHPAFQYAHENGVLFLNEADFIASPNTSYHARRRICSEDPIAEELTRNGELYDALGVDSLEELLGDEFYAFYFHGWTYLKFKNGVVNSYVSRGHDAQNPSQEFPGCINEISTESKVGEYRIEHGRIIWTLDGQAQPDIEDFTIYEETGQITIPSSANPTDAQPAWAASPGILYPTEEDLINDEDAEYGGDRIICTQAQIDSQAGSTPELAVETYADLIAAIDLGFHDFWYVKHTETGAIVRFTTFCGDDDRTLHVQGAPHDGSEDFALAFSGVLEVDWLGLPCKTAYSTGEYSTLQDKVLDLVTRGIATNYGVDR</sequence>
<dbReference type="RefSeq" id="WP_116685990.1">
    <property type="nucleotide sequence ID" value="NZ_CAWNYD010000001.1"/>
</dbReference>